<feature type="transmembrane region" description="Helical" evidence="6">
    <location>
        <begin position="377"/>
        <end position="394"/>
    </location>
</feature>
<gene>
    <name evidence="7" type="primary">wzx</name>
</gene>
<dbReference type="InterPro" id="IPR050833">
    <property type="entry name" value="Poly_Biosynth_Transport"/>
</dbReference>
<protein>
    <submittedName>
        <fullName evidence="7">Polysaccharide biosynthesis protein</fullName>
    </submittedName>
</protein>
<dbReference type="PANTHER" id="PTHR30250">
    <property type="entry name" value="PST FAMILY PREDICTED COLANIC ACID TRANSPORTER"/>
    <property type="match status" value="1"/>
</dbReference>
<dbReference type="RefSeq" id="WP_285334548.1">
    <property type="nucleotide sequence ID" value="NZ_JASKZL010000007.1"/>
</dbReference>
<reference evidence="7" key="1">
    <citation type="journal article" date="2019" name="Int. J. Food Microbiol.">
        <title>Developing a novel molecular serotyping system based on capsular polysaccharide synthesis gene clusters of Vibrio parahaemolyticus.</title>
        <authorList>
            <person name="Pang Y."/>
            <person name="Guo X."/>
            <person name="Tian X."/>
            <person name="Liu F."/>
            <person name="Wang L."/>
            <person name="Wu J."/>
            <person name="Zhang S."/>
            <person name="Li S."/>
            <person name="Liu B."/>
        </authorList>
    </citation>
    <scope>NUCLEOTIDE SEQUENCE</scope>
    <source>
        <strain evidence="7">G3588</strain>
    </source>
</reference>
<sequence length="434" mass="49527">MTKRNDIFKKSVSRSLIAKVASIILSLINLRVTLSYLDVESYGIWITIFSITSWIVYFDLGLGNGLRNKLTEAVHQNDGLKAKRIIATSYVTLSIIGVFLFVLISLAISFFDIENFLNLNNVSSLKIVILIVVLFTVINFILSLYKQLNNSLYKTEYNEISILVFQSLCLVTVIILDWCFSPSLLLLAIGFGFSQTFVSLIFTYIFFSRNRDFIPNLKAYSKEINKDILSQGSMFFLIQISMMVIFTTDNVIITKYLGPESVTTYSITFNLYQKALIVSSIALAPIWALYKNAILDNDINWIINTIKKSNFIFFIFSLLIIIGSFFTKDIIKVWLGRDLSYPDYLIQFCAIFIMIRIFSDIYMYYLNAAGVIKLQMYLYVFGAIMNIPLSIWLIKNTTLGSSGVILATIITMLPFVILMPVKVYLNICKLRNDG</sequence>
<evidence type="ECO:0000256" key="2">
    <source>
        <dbReference type="ARBA" id="ARBA00022475"/>
    </source>
</evidence>
<dbReference type="EMBL" id="MK482091">
    <property type="protein sequence ID" value="QFC18262.1"/>
    <property type="molecule type" value="Genomic_DNA"/>
</dbReference>
<feature type="transmembrane region" description="Helical" evidence="6">
    <location>
        <begin position="42"/>
        <end position="60"/>
    </location>
</feature>
<evidence type="ECO:0000256" key="6">
    <source>
        <dbReference type="SAM" id="Phobius"/>
    </source>
</evidence>
<feature type="transmembrane region" description="Helical" evidence="6">
    <location>
        <begin position="90"/>
        <end position="111"/>
    </location>
</feature>
<feature type="transmembrane region" description="Helical" evidence="6">
    <location>
        <begin position="400"/>
        <end position="421"/>
    </location>
</feature>
<feature type="transmembrane region" description="Helical" evidence="6">
    <location>
        <begin position="267"/>
        <end position="290"/>
    </location>
</feature>
<feature type="transmembrane region" description="Helical" evidence="6">
    <location>
        <begin position="12"/>
        <end position="30"/>
    </location>
</feature>
<keyword evidence="3 6" id="KW-0812">Transmembrane</keyword>
<feature type="transmembrane region" description="Helical" evidence="6">
    <location>
        <begin position="228"/>
        <end position="247"/>
    </location>
</feature>
<dbReference type="GO" id="GO:0005886">
    <property type="term" value="C:plasma membrane"/>
    <property type="evidence" value="ECO:0007669"/>
    <property type="project" value="UniProtKB-SubCell"/>
</dbReference>
<dbReference type="PANTHER" id="PTHR30250:SF11">
    <property type="entry name" value="O-ANTIGEN TRANSPORTER-RELATED"/>
    <property type="match status" value="1"/>
</dbReference>
<evidence type="ECO:0000256" key="1">
    <source>
        <dbReference type="ARBA" id="ARBA00004651"/>
    </source>
</evidence>
<evidence type="ECO:0000256" key="4">
    <source>
        <dbReference type="ARBA" id="ARBA00022989"/>
    </source>
</evidence>
<feature type="transmembrane region" description="Helical" evidence="6">
    <location>
        <begin position="344"/>
        <end position="365"/>
    </location>
</feature>
<feature type="transmembrane region" description="Helical" evidence="6">
    <location>
        <begin position="184"/>
        <end position="207"/>
    </location>
</feature>
<feature type="transmembrane region" description="Helical" evidence="6">
    <location>
        <begin position="311"/>
        <end position="332"/>
    </location>
</feature>
<keyword evidence="2" id="KW-1003">Cell membrane</keyword>
<keyword evidence="4 6" id="KW-1133">Transmembrane helix</keyword>
<accession>A0A5P4S8Q3</accession>
<dbReference type="AlphaFoldDB" id="A0A5P4S8Q3"/>
<evidence type="ECO:0000256" key="3">
    <source>
        <dbReference type="ARBA" id="ARBA00022692"/>
    </source>
</evidence>
<proteinExistence type="predicted"/>
<organism evidence="7">
    <name type="scientific">Vibrio parahaemolyticus</name>
    <dbReference type="NCBI Taxonomy" id="670"/>
    <lineage>
        <taxon>Bacteria</taxon>
        <taxon>Pseudomonadati</taxon>
        <taxon>Pseudomonadota</taxon>
        <taxon>Gammaproteobacteria</taxon>
        <taxon>Vibrionales</taxon>
        <taxon>Vibrionaceae</taxon>
        <taxon>Vibrio</taxon>
    </lineage>
</organism>
<comment type="subcellular location">
    <subcellularLocation>
        <location evidence="1">Cell membrane</location>
        <topology evidence="1">Multi-pass membrane protein</topology>
    </subcellularLocation>
</comment>
<evidence type="ECO:0000256" key="5">
    <source>
        <dbReference type="ARBA" id="ARBA00023136"/>
    </source>
</evidence>
<feature type="transmembrane region" description="Helical" evidence="6">
    <location>
        <begin position="123"/>
        <end position="145"/>
    </location>
</feature>
<evidence type="ECO:0000313" key="7">
    <source>
        <dbReference type="EMBL" id="QFC18262.1"/>
    </source>
</evidence>
<feature type="transmembrane region" description="Helical" evidence="6">
    <location>
        <begin position="157"/>
        <end position="178"/>
    </location>
</feature>
<dbReference type="InterPro" id="IPR002797">
    <property type="entry name" value="Polysacc_synth"/>
</dbReference>
<dbReference type="Pfam" id="PF01943">
    <property type="entry name" value="Polysacc_synt"/>
    <property type="match status" value="1"/>
</dbReference>
<name>A0A5P4S8Q3_VIBPH</name>
<keyword evidence="5 6" id="KW-0472">Membrane</keyword>